<accession>A0AAD4MUM2</accession>
<dbReference type="InterPro" id="IPR008758">
    <property type="entry name" value="Peptidase_S28"/>
</dbReference>
<feature type="signal peptide" evidence="6">
    <location>
        <begin position="1"/>
        <end position="22"/>
    </location>
</feature>
<keyword evidence="3 6" id="KW-0732">Signal</keyword>
<dbReference type="SUPFAM" id="SSF53474">
    <property type="entry name" value="alpha/beta-Hydrolases"/>
    <property type="match status" value="1"/>
</dbReference>
<keyword evidence="5" id="KW-0325">Glycoprotein</keyword>
<evidence type="ECO:0000256" key="6">
    <source>
        <dbReference type="SAM" id="SignalP"/>
    </source>
</evidence>
<evidence type="ECO:0000256" key="1">
    <source>
        <dbReference type="ARBA" id="ARBA00011079"/>
    </source>
</evidence>
<name>A0AAD4MUM2_9BILA</name>
<dbReference type="GO" id="GO:0008239">
    <property type="term" value="F:dipeptidyl-peptidase activity"/>
    <property type="evidence" value="ECO:0007669"/>
    <property type="project" value="TreeGrafter"/>
</dbReference>
<dbReference type="InterPro" id="IPR042269">
    <property type="entry name" value="Ser_carbopepase_S28_SKS"/>
</dbReference>
<evidence type="ECO:0000256" key="3">
    <source>
        <dbReference type="ARBA" id="ARBA00022729"/>
    </source>
</evidence>
<keyword evidence="8" id="KW-1185">Reference proteome</keyword>
<evidence type="ECO:0000256" key="5">
    <source>
        <dbReference type="ARBA" id="ARBA00023180"/>
    </source>
</evidence>
<dbReference type="Pfam" id="PF05577">
    <property type="entry name" value="Peptidase_S28"/>
    <property type="match status" value="1"/>
</dbReference>
<dbReference type="PANTHER" id="PTHR11010:SF101">
    <property type="entry name" value="SERINE PROTEASE F56F10.1-RELATED"/>
    <property type="match status" value="1"/>
</dbReference>
<comment type="caution">
    <text evidence="7">The sequence shown here is derived from an EMBL/GenBank/DDBJ whole genome shotgun (WGS) entry which is preliminary data.</text>
</comment>
<dbReference type="GO" id="GO:0070008">
    <property type="term" value="F:serine-type exopeptidase activity"/>
    <property type="evidence" value="ECO:0007669"/>
    <property type="project" value="InterPro"/>
</dbReference>
<comment type="similarity">
    <text evidence="1">Belongs to the peptidase S28 family.</text>
</comment>
<feature type="chain" id="PRO_5042052012" evidence="6">
    <location>
        <begin position="23"/>
        <end position="553"/>
    </location>
</feature>
<evidence type="ECO:0000256" key="2">
    <source>
        <dbReference type="ARBA" id="ARBA00022670"/>
    </source>
</evidence>
<keyword evidence="4" id="KW-0378">Hydrolase</keyword>
<organism evidence="7 8">
    <name type="scientific">Ditylenchus destructor</name>
    <dbReference type="NCBI Taxonomy" id="166010"/>
    <lineage>
        <taxon>Eukaryota</taxon>
        <taxon>Metazoa</taxon>
        <taxon>Ecdysozoa</taxon>
        <taxon>Nematoda</taxon>
        <taxon>Chromadorea</taxon>
        <taxon>Rhabditida</taxon>
        <taxon>Tylenchina</taxon>
        <taxon>Tylenchomorpha</taxon>
        <taxon>Sphaerularioidea</taxon>
        <taxon>Anguinidae</taxon>
        <taxon>Anguininae</taxon>
        <taxon>Ditylenchus</taxon>
    </lineage>
</organism>
<evidence type="ECO:0000313" key="8">
    <source>
        <dbReference type="Proteomes" id="UP001201812"/>
    </source>
</evidence>
<reference evidence="7" key="1">
    <citation type="submission" date="2022-01" db="EMBL/GenBank/DDBJ databases">
        <title>Genome Sequence Resource for Two Populations of Ditylenchus destructor, the Migratory Endoparasitic Phytonematode.</title>
        <authorList>
            <person name="Zhang H."/>
            <person name="Lin R."/>
            <person name="Xie B."/>
        </authorList>
    </citation>
    <scope>NUCLEOTIDE SEQUENCE</scope>
    <source>
        <strain evidence="7">BazhouSP</strain>
    </source>
</reference>
<gene>
    <name evidence="7" type="ORF">DdX_12385</name>
</gene>
<sequence>MASLLPFVMLCLFLSVISTAAALRPMLPFFRHNLHRQHEKMFIADDNDQTVLNCSSDPNIEEKWFTQKLDQFAANDQKTYGQRYYVNWKFYDKNASQPPVFLMIGGEGEMSIRWSCWENYTYMQLAKENKAIVVQLEHRFFGLNKDMPDLSTPNLVHLTSEQALADIAAFIPAFNAQYNLTNPRWVAFGGSYPGSLAAWLRVKYPNITVGNVASSAPLWPKVNFWEYSDVMERTINDTSVDCYKNVGQSFKDLKALTYTKEGRDRLNEIFKLEPKLEANSDDITTLFGYVFGAFQGIIQYTYDARNTANLNGLNIMNACKMMNDDKSGTLDLVQRLASVADWDAKKEDPDNYNPKVDVSYVDNLKPFLNTSLAAPGASMRGWMWLSCNEFGWLQTTDKGNSLFGDILSLGSFMKLCIDLFGPPMTNSYIEQQVAKARDTFGTSWTYNATNVILPNGAFDPWSALGTTTSNPDGHQIAITTPGAAHCSDMYPAYKDEPVKLAETRKRVREEVNYYLNASYVPEQPGQNNGAMFSGPFLPQSLLMFVTIALFVMF</sequence>
<evidence type="ECO:0000313" key="7">
    <source>
        <dbReference type="EMBL" id="KAI1707550.1"/>
    </source>
</evidence>
<dbReference type="Gene3D" id="1.20.120.980">
    <property type="entry name" value="Serine carboxypeptidase S28, SKS domain"/>
    <property type="match status" value="1"/>
</dbReference>
<dbReference type="InterPro" id="IPR029058">
    <property type="entry name" value="AB_hydrolase_fold"/>
</dbReference>
<dbReference type="GO" id="GO:0006508">
    <property type="term" value="P:proteolysis"/>
    <property type="evidence" value="ECO:0007669"/>
    <property type="project" value="UniProtKB-KW"/>
</dbReference>
<protein>
    <submittedName>
        <fullName evidence="7">Serine carboxypeptidase s28 domain-containing protein</fullName>
    </submittedName>
</protein>
<keyword evidence="2" id="KW-0645">Protease</keyword>
<dbReference type="Proteomes" id="UP001201812">
    <property type="component" value="Unassembled WGS sequence"/>
</dbReference>
<dbReference type="AlphaFoldDB" id="A0AAD4MUM2"/>
<dbReference type="EMBL" id="JAKKPZ010000040">
    <property type="protein sequence ID" value="KAI1707550.1"/>
    <property type="molecule type" value="Genomic_DNA"/>
</dbReference>
<keyword evidence="7" id="KW-0121">Carboxypeptidase</keyword>
<evidence type="ECO:0000256" key="4">
    <source>
        <dbReference type="ARBA" id="ARBA00022801"/>
    </source>
</evidence>
<dbReference type="GO" id="GO:0004180">
    <property type="term" value="F:carboxypeptidase activity"/>
    <property type="evidence" value="ECO:0007669"/>
    <property type="project" value="UniProtKB-KW"/>
</dbReference>
<dbReference type="Gene3D" id="3.40.50.1820">
    <property type="entry name" value="alpha/beta hydrolase"/>
    <property type="match status" value="1"/>
</dbReference>
<proteinExistence type="inferred from homology"/>
<dbReference type="PANTHER" id="PTHR11010">
    <property type="entry name" value="PROTEASE S28 PRO-X CARBOXYPEPTIDASE-RELATED"/>
    <property type="match status" value="1"/>
</dbReference>